<feature type="transmembrane region" description="Helical" evidence="9">
    <location>
        <begin position="448"/>
        <end position="466"/>
    </location>
</feature>
<feature type="transmembrane region" description="Helical" evidence="9">
    <location>
        <begin position="352"/>
        <end position="374"/>
    </location>
</feature>
<keyword evidence="12" id="KW-1185">Reference proteome</keyword>
<dbReference type="Gene3D" id="1.20.1250.20">
    <property type="entry name" value="MFS general substrate transporter like domains"/>
    <property type="match status" value="1"/>
</dbReference>
<evidence type="ECO:0000256" key="9">
    <source>
        <dbReference type="SAM" id="Phobius"/>
    </source>
</evidence>
<name>A0AAN8EWT6_9EURO</name>
<evidence type="ECO:0000256" key="4">
    <source>
        <dbReference type="ARBA" id="ARBA00022692"/>
    </source>
</evidence>
<dbReference type="InterPro" id="IPR036259">
    <property type="entry name" value="MFS_trans_sf"/>
</dbReference>
<dbReference type="PRINTS" id="PR00171">
    <property type="entry name" value="SUGRTRNSPORT"/>
</dbReference>
<dbReference type="AlphaFoldDB" id="A0AAN8EWT6"/>
<feature type="transmembrane region" description="Helical" evidence="9">
    <location>
        <begin position="79"/>
        <end position="103"/>
    </location>
</feature>
<comment type="subcellular location">
    <subcellularLocation>
        <location evidence="1">Membrane</location>
        <topology evidence="1">Multi-pass membrane protein</topology>
    </subcellularLocation>
</comment>
<evidence type="ECO:0000313" key="11">
    <source>
        <dbReference type="EMBL" id="KAK5957930.1"/>
    </source>
</evidence>
<gene>
    <name evidence="11" type="ORF">OHC33_001120</name>
</gene>
<feature type="region of interest" description="Disordered" evidence="8">
    <location>
        <begin position="523"/>
        <end position="547"/>
    </location>
</feature>
<keyword evidence="4 9" id="KW-0812">Transmembrane</keyword>
<feature type="compositionally biased region" description="Basic and acidic residues" evidence="8">
    <location>
        <begin position="535"/>
        <end position="547"/>
    </location>
</feature>
<feature type="transmembrane region" description="Helical" evidence="9">
    <location>
        <begin position="166"/>
        <end position="184"/>
    </location>
</feature>
<accession>A0AAN8EWT6</accession>
<dbReference type="PANTHER" id="PTHR48022">
    <property type="entry name" value="PLASTIDIC GLUCOSE TRANSPORTER 4"/>
    <property type="match status" value="1"/>
</dbReference>
<protein>
    <recommendedName>
        <fullName evidence="10">Major facilitator superfamily (MFS) profile domain-containing protein</fullName>
    </recommendedName>
</protein>
<dbReference type="GO" id="GO:0005351">
    <property type="term" value="F:carbohydrate:proton symporter activity"/>
    <property type="evidence" value="ECO:0007669"/>
    <property type="project" value="TreeGrafter"/>
</dbReference>
<feature type="transmembrane region" description="Helical" evidence="9">
    <location>
        <begin position="12"/>
        <end position="33"/>
    </location>
</feature>
<evidence type="ECO:0000259" key="10">
    <source>
        <dbReference type="PROSITE" id="PS50850"/>
    </source>
</evidence>
<dbReference type="InterPro" id="IPR005829">
    <property type="entry name" value="Sugar_transporter_CS"/>
</dbReference>
<evidence type="ECO:0000256" key="7">
    <source>
        <dbReference type="RuleBase" id="RU003346"/>
    </source>
</evidence>
<evidence type="ECO:0000256" key="8">
    <source>
        <dbReference type="SAM" id="MobiDB-lite"/>
    </source>
</evidence>
<feature type="transmembrane region" description="Helical" evidence="9">
    <location>
        <begin position="416"/>
        <end position="436"/>
    </location>
</feature>
<comment type="caution">
    <text evidence="11">The sequence shown here is derived from an EMBL/GenBank/DDBJ whole genome shotgun (WGS) entry which is preliminary data.</text>
</comment>
<dbReference type="NCBIfam" id="TIGR00879">
    <property type="entry name" value="SP"/>
    <property type="match status" value="1"/>
</dbReference>
<organism evidence="11 12">
    <name type="scientific">Knufia fluminis</name>
    <dbReference type="NCBI Taxonomy" id="191047"/>
    <lineage>
        <taxon>Eukaryota</taxon>
        <taxon>Fungi</taxon>
        <taxon>Dikarya</taxon>
        <taxon>Ascomycota</taxon>
        <taxon>Pezizomycotina</taxon>
        <taxon>Eurotiomycetes</taxon>
        <taxon>Chaetothyriomycetidae</taxon>
        <taxon>Chaetothyriales</taxon>
        <taxon>Trichomeriaceae</taxon>
        <taxon>Knufia</taxon>
    </lineage>
</organism>
<dbReference type="InterPro" id="IPR050360">
    <property type="entry name" value="MFS_Sugar_Transporters"/>
</dbReference>
<comment type="similarity">
    <text evidence="2 7">Belongs to the major facilitator superfamily. Sugar transporter (TC 2.A.1.1) family.</text>
</comment>
<feature type="transmembrane region" description="Helical" evidence="9">
    <location>
        <begin position="380"/>
        <end position="404"/>
    </location>
</feature>
<dbReference type="PROSITE" id="PS50850">
    <property type="entry name" value="MFS"/>
    <property type="match status" value="1"/>
</dbReference>
<evidence type="ECO:0000256" key="5">
    <source>
        <dbReference type="ARBA" id="ARBA00022989"/>
    </source>
</evidence>
<dbReference type="Proteomes" id="UP001316803">
    <property type="component" value="Unassembled WGS sequence"/>
</dbReference>
<evidence type="ECO:0000256" key="6">
    <source>
        <dbReference type="ARBA" id="ARBA00023136"/>
    </source>
</evidence>
<sequence length="547" mass="60213">MFGKGGKKTYLGLVGTKLNVAIGVIAGIDFLLFGYDQGVMGGLLTLPAFVSVFPSICMNPECVEGLSQSQRDHRSTIQGISVAAYNIGCFCGAISCIWIGDILGRRKTIFLGSAIMVIGATLQASAFDLSHFIIGRVVTGLGNGMNTSTVPTWQSECSKSHRRGQLVMVEGALITGGIMISYWLDFALSFAPGQVAWRFPIAFQLVFAIIILTFILELPESPRWLILKGHEDEALNVLGALSDKSPDDHYIQSEFAAIKDTVLLQKDTKFSDMFTMTEDRHFHRVVLAYVNQMFQQISGINLITYYAPYIFENEIGLSPLISRLLAAANGTEYFLASWIAVFTIEKVGRRKLMLFGAAGMSGSMVILAAMTAIGGSGPGIVAATFLFIFNTFFAIGWLGMTWLYPAEIVPLRIRAPANALATSGNWIFNFLVVMITPVSFSSIGYRTYIIFAVINAFIFPCVYFFYPETAYRSLEEMDGIFRNTADGLKGWLTVVWTAKKTPRRYGKNGEVLIDYAETGMHERRRSSAGYGHHSGTMEKGGKEEVEK</sequence>
<dbReference type="InterPro" id="IPR003663">
    <property type="entry name" value="Sugar/inositol_transpt"/>
</dbReference>
<reference evidence="11 12" key="1">
    <citation type="submission" date="2022-12" db="EMBL/GenBank/DDBJ databases">
        <title>Genomic features and morphological characterization of a novel Knufia sp. strain isolated from spacecraft assembly facility.</title>
        <authorList>
            <person name="Teixeira M."/>
            <person name="Chander A.M."/>
            <person name="Stajich J.E."/>
            <person name="Venkateswaran K."/>
        </authorList>
    </citation>
    <scope>NUCLEOTIDE SEQUENCE [LARGE SCALE GENOMIC DNA]</scope>
    <source>
        <strain evidence="11 12">FJI-L2-BK-P2</strain>
    </source>
</reference>
<keyword evidence="6 9" id="KW-0472">Membrane</keyword>
<dbReference type="SUPFAM" id="SSF103473">
    <property type="entry name" value="MFS general substrate transporter"/>
    <property type="match status" value="1"/>
</dbReference>
<dbReference type="EMBL" id="JAKLMC020000002">
    <property type="protein sequence ID" value="KAK5957930.1"/>
    <property type="molecule type" value="Genomic_DNA"/>
</dbReference>
<feature type="transmembrane region" description="Helical" evidence="9">
    <location>
        <begin position="196"/>
        <end position="218"/>
    </location>
</feature>
<evidence type="ECO:0000256" key="2">
    <source>
        <dbReference type="ARBA" id="ARBA00010992"/>
    </source>
</evidence>
<dbReference type="PROSITE" id="PS00216">
    <property type="entry name" value="SUGAR_TRANSPORT_1"/>
    <property type="match status" value="1"/>
</dbReference>
<proteinExistence type="inferred from homology"/>
<feature type="domain" description="Major facilitator superfamily (MFS) profile" evidence="10">
    <location>
        <begin position="22"/>
        <end position="470"/>
    </location>
</feature>
<dbReference type="InterPro" id="IPR005828">
    <property type="entry name" value="MFS_sugar_transport-like"/>
</dbReference>
<keyword evidence="5 9" id="KW-1133">Transmembrane helix</keyword>
<evidence type="ECO:0000313" key="12">
    <source>
        <dbReference type="Proteomes" id="UP001316803"/>
    </source>
</evidence>
<evidence type="ECO:0000256" key="3">
    <source>
        <dbReference type="ARBA" id="ARBA00022448"/>
    </source>
</evidence>
<dbReference type="PANTHER" id="PTHR48022:SF68">
    <property type="entry name" value="MAJOR FACILITATOR SUPERFAMILY (MFS) PROFILE DOMAIN-CONTAINING PROTEIN-RELATED"/>
    <property type="match status" value="1"/>
</dbReference>
<dbReference type="FunFam" id="1.20.1250.20:FF:000061">
    <property type="entry name" value="MFS sugar transporter"/>
    <property type="match status" value="1"/>
</dbReference>
<dbReference type="Pfam" id="PF00083">
    <property type="entry name" value="Sugar_tr"/>
    <property type="match status" value="1"/>
</dbReference>
<evidence type="ECO:0000256" key="1">
    <source>
        <dbReference type="ARBA" id="ARBA00004141"/>
    </source>
</evidence>
<dbReference type="GO" id="GO:0016020">
    <property type="term" value="C:membrane"/>
    <property type="evidence" value="ECO:0007669"/>
    <property type="project" value="UniProtKB-SubCell"/>
</dbReference>
<dbReference type="InterPro" id="IPR020846">
    <property type="entry name" value="MFS_dom"/>
</dbReference>
<keyword evidence="3 7" id="KW-0813">Transport</keyword>